<reference evidence="1 2" key="1">
    <citation type="submission" date="2018-03" db="EMBL/GenBank/DDBJ databases">
        <title>The draft genome of Zobellella sp. 59N8.</title>
        <authorList>
            <person name="Liu L."/>
            <person name="Li L."/>
            <person name="Zhang X."/>
            <person name="Liang L."/>
            <person name="Wang T."/>
        </authorList>
    </citation>
    <scope>NUCLEOTIDE SEQUENCE [LARGE SCALE GENOMIC DNA]</scope>
    <source>
        <strain evidence="1 2">59N8</strain>
    </source>
</reference>
<evidence type="ECO:0000313" key="1">
    <source>
        <dbReference type="EMBL" id="PSJ47666.1"/>
    </source>
</evidence>
<comment type="caution">
    <text evidence="1">The sequence shown here is derived from an EMBL/GenBank/DDBJ whole genome shotgun (WGS) entry which is preliminary data.</text>
</comment>
<dbReference type="Proteomes" id="UP000240243">
    <property type="component" value="Unassembled WGS sequence"/>
</dbReference>
<gene>
    <name evidence="1" type="ORF">C7H85_02210</name>
</gene>
<keyword evidence="2" id="KW-1185">Reference proteome</keyword>
<dbReference type="EMBL" id="PXYG01000001">
    <property type="protein sequence ID" value="PSJ47666.1"/>
    <property type="molecule type" value="Genomic_DNA"/>
</dbReference>
<protein>
    <submittedName>
        <fullName evidence="1">Uncharacterized protein</fullName>
    </submittedName>
</protein>
<dbReference type="OrthoDB" id="258935at2"/>
<sequence length="329" mass="36628">MSEANHWQLIPADDFVCPVPPAVTRFQQGWQRLLRLLGLRSQDPVDDGEGAEPPDYQGFDRAPAVAALTGHLADWIAAGEGGVCFLLDPPFSGTAAIARDWAGRLDWRRLTPPDEAQIRAVDVEAWWRQQQRHGPWLIDDLARYLLRTASGLRFVRALLPRLLHGELGQGLLVCDSWTFAFIQRAWPLRPPRVYCFAPAGPALLRQLGIRATDKPLSRLAARARGNPGLALALWACRLDETQALPELPVEADDTTAFVLFSLLLHRGLGGEGLQQVLPVVAPDQLNVQLLRLEQCGIVLRQDGGWRLRVHAYLAVRDFLAARDYLLDAF</sequence>
<dbReference type="RefSeq" id="WP_106728079.1">
    <property type="nucleotide sequence ID" value="NZ_PXYG01000001.1"/>
</dbReference>
<evidence type="ECO:0000313" key="2">
    <source>
        <dbReference type="Proteomes" id="UP000240243"/>
    </source>
</evidence>
<organism evidence="1 2">
    <name type="scientific">Zobellella endophytica</name>
    <dbReference type="NCBI Taxonomy" id="2116700"/>
    <lineage>
        <taxon>Bacteria</taxon>
        <taxon>Pseudomonadati</taxon>
        <taxon>Pseudomonadota</taxon>
        <taxon>Gammaproteobacteria</taxon>
        <taxon>Aeromonadales</taxon>
        <taxon>Aeromonadaceae</taxon>
        <taxon>Zobellella</taxon>
    </lineage>
</organism>
<accession>A0A2P7RBQ5</accession>
<name>A0A2P7RBQ5_9GAMM</name>
<proteinExistence type="predicted"/>
<dbReference type="AlphaFoldDB" id="A0A2P7RBQ5"/>